<dbReference type="AlphaFoldDB" id="W1YQ87"/>
<sequence length="45" mass="4573">EAGAGPAIAVVDSEARPAREAGIIRTDAGEAGRDLAAWLVDNKLV</sequence>
<organism evidence="1">
    <name type="scientific">human gut metagenome</name>
    <dbReference type="NCBI Taxonomy" id="408170"/>
    <lineage>
        <taxon>unclassified sequences</taxon>
        <taxon>metagenomes</taxon>
        <taxon>organismal metagenomes</taxon>
    </lineage>
</organism>
<reference evidence="1" key="1">
    <citation type="submission" date="2013-12" db="EMBL/GenBank/DDBJ databases">
        <title>A Varibaculum cambriense genome reconstructed from a premature infant gut community with otherwise low bacterial novelty that shifts toward anaerobic metabolism during the third week of life.</title>
        <authorList>
            <person name="Brown C.T."/>
            <person name="Sharon I."/>
            <person name="Thomas B.C."/>
            <person name="Castelle C.J."/>
            <person name="Morowitz M.J."/>
            <person name="Banfield J.F."/>
        </authorList>
    </citation>
    <scope>NUCLEOTIDE SEQUENCE</scope>
</reference>
<comment type="caution">
    <text evidence="1">The sequence shown here is derived from an EMBL/GenBank/DDBJ whole genome shotgun (WGS) entry which is preliminary data.</text>
</comment>
<feature type="non-terminal residue" evidence="1">
    <location>
        <position position="1"/>
    </location>
</feature>
<protein>
    <submittedName>
        <fullName evidence="1">Putative electron transfer flavoprotein, beta subunit</fullName>
    </submittedName>
</protein>
<accession>W1YQ87</accession>
<proteinExistence type="predicted"/>
<dbReference type="EMBL" id="AZMM01002083">
    <property type="protein sequence ID" value="ETJ43890.1"/>
    <property type="molecule type" value="Genomic_DNA"/>
</dbReference>
<gene>
    <name evidence="1" type="ORF">Q604_UNBC02083G0001</name>
</gene>
<name>W1YQ87_9ZZZZ</name>
<evidence type="ECO:0000313" key="1">
    <source>
        <dbReference type="EMBL" id="ETJ43890.1"/>
    </source>
</evidence>